<evidence type="ECO:0000313" key="1">
    <source>
        <dbReference type="EMBL" id="TYH16386.1"/>
    </source>
</evidence>
<organism evidence="1 2">
    <name type="scientific">Gossypium darwinii</name>
    <name type="common">Darwin's cotton</name>
    <name type="synonym">Gossypium barbadense var. darwinii</name>
    <dbReference type="NCBI Taxonomy" id="34276"/>
    <lineage>
        <taxon>Eukaryota</taxon>
        <taxon>Viridiplantae</taxon>
        <taxon>Streptophyta</taxon>
        <taxon>Embryophyta</taxon>
        <taxon>Tracheophyta</taxon>
        <taxon>Spermatophyta</taxon>
        <taxon>Magnoliopsida</taxon>
        <taxon>eudicotyledons</taxon>
        <taxon>Gunneridae</taxon>
        <taxon>Pentapetalae</taxon>
        <taxon>rosids</taxon>
        <taxon>malvids</taxon>
        <taxon>Malvales</taxon>
        <taxon>Malvaceae</taxon>
        <taxon>Malvoideae</taxon>
        <taxon>Gossypium</taxon>
    </lineage>
</organism>
<accession>A0A5D2GG85</accession>
<dbReference type="Proteomes" id="UP000323506">
    <property type="component" value="Chromosome A05"/>
</dbReference>
<gene>
    <name evidence="1" type="ORF">ES288_A05G112900v1</name>
</gene>
<keyword evidence="2" id="KW-1185">Reference proteome</keyword>
<reference evidence="1 2" key="1">
    <citation type="submission" date="2019-06" db="EMBL/GenBank/DDBJ databases">
        <title>WGS assembly of Gossypium darwinii.</title>
        <authorList>
            <person name="Chen Z.J."/>
            <person name="Sreedasyam A."/>
            <person name="Ando A."/>
            <person name="Song Q."/>
            <person name="De L."/>
            <person name="Hulse-Kemp A."/>
            <person name="Ding M."/>
            <person name="Ye W."/>
            <person name="Kirkbride R."/>
            <person name="Jenkins J."/>
            <person name="Plott C."/>
            <person name="Lovell J."/>
            <person name="Lin Y.-M."/>
            <person name="Vaughn R."/>
            <person name="Liu B."/>
            <person name="Li W."/>
            <person name="Simpson S."/>
            <person name="Scheffler B."/>
            <person name="Saski C."/>
            <person name="Grover C."/>
            <person name="Hu G."/>
            <person name="Conover J."/>
            <person name="Carlson J."/>
            <person name="Shu S."/>
            <person name="Boston L."/>
            <person name="Williams M."/>
            <person name="Peterson D."/>
            <person name="Mcgee K."/>
            <person name="Jones D."/>
            <person name="Wendel J."/>
            <person name="Stelly D."/>
            <person name="Grimwood J."/>
            <person name="Schmutz J."/>
        </authorList>
    </citation>
    <scope>NUCLEOTIDE SEQUENCE [LARGE SCALE GENOMIC DNA]</scope>
    <source>
        <strain evidence="1">1808015.09</strain>
    </source>
</reference>
<dbReference type="EMBL" id="CM017692">
    <property type="protein sequence ID" value="TYH16386.1"/>
    <property type="molecule type" value="Genomic_DNA"/>
</dbReference>
<sequence>MIILLSQINCYSGNGYLFMENRLCPATQKDGSLEIRSSLREYVKKIYRQRNNLSGLMSFDES</sequence>
<evidence type="ECO:0000313" key="2">
    <source>
        <dbReference type="Proteomes" id="UP000323506"/>
    </source>
</evidence>
<name>A0A5D2GG85_GOSDA</name>
<dbReference type="AlphaFoldDB" id="A0A5D2GG85"/>
<proteinExistence type="predicted"/>
<protein>
    <submittedName>
        <fullName evidence="1">Uncharacterized protein</fullName>
    </submittedName>
</protein>